<dbReference type="EMBL" id="MU825873">
    <property type="protein sequence ID" value="KAJ7387839.1"/>
    <property type="molecule type" value="Genomic_DNA"/>
</dbReference>
<dbReference type="Proteomes" id="UP001163046">
    <property type="component" value="Unassembled WGS sequence"/>
</dbReference>
<reference evidence="2" key="1">
    <citation type="submission" date="2023-01" db="EMBL/GenBank/DDBJ databases">
        <title>Genome assembly of the deep-sea coral Lophelia pertusa.</title>
        <authorList>
            <person name="Herrera S."/>
            <person name="Cordes E."/>
        </authorList>
    </citation>
    <scope>NUCLEOTIDE SEQUENCE</scope>
    <source>
        <strain evidence="2">USNM1676648</strain>
        <tissue evidence="2">Polyp</tissue>
    </source>
</reference>
<evidence type="ECO:0000313" key="2">
    <source>
        <dbReference type="EMBL" id="KAJ7387839.1"/>
    </source>
</evidence>
<proteinExistence type="predicted"/>
<gene>
    <name evidence="2" type="ORF">OS493_001186</name>
</gene>
<protein>
    <submittedName>
        <fullName evidence="2">Uncharacterized protein</fullName>
    </submittedName>
</protein>
<sequence>MQSRSRELARAHGLHTALKVKDSKTGKVILKDNVFEDSKLEEEINHIKQWQKKEASRLRWEKEYAIKGMRKNLLRRGKSNPEILNLPPIEEGGFKSRHSKTTRMSKKKRFLSMEDSSCDADSSPELSPYSSVEDIRVKPRVMSSISQHVCYSEITILPALLSPHLIRKSNIEDSTNDPRFRKLLQNLVPKPEVKN</sequence>
<comment type="caution">
    <text evidence="2">The sequence shown here is derived from an EMBL/GenBank/DDBJ whole genome shotgun (WGS) entry which is preliminary data.</text>
</comment>
<evidence type="ECO:0000313" key="3">
    <source>
        <dbReference type="Proteomes" id="UP001163046"/>
    </source>
</evidence>
<evidence type="ECO:0000256" key="1">
    <source>
        <dbReference type="SAM" id="MobiDB-lite"/>
    </source>
</evidence>
<feature type="compositionally biased region" description="Basic residues" evidence="1">
    <location>
        <begin position="95"/>
        <end position="110"/>
    </location>
</feature>
<accession>A0A9X0D7K8</accession>
<feature type="region of interest" description="Disordered" evidence="1">
    <location>
        <begin position="87"/>
        <end position="130"/>
    </location>
</feature>
<dbReference type="OrthoDB" id="5959890at2759"/>
<organism evidence="2 3">
    <name type="scientific">Desmophyllum pertusum</name>
    <dbReference type="NCBI Taxonomy" id="174260"/>
    <lineage>
        <taxon>Eukaryota</taxon>
        <taxon>Metazoa</taxon>
        <taxon>Cnidaria</taxon>
        <taxon>Anthozoa</taxon>
        <taxon>Hexacorallia</taxon>
        <taxon>Scleractinia</taxon>
        <taxon>Caryophylliina</taxon>
        <taxon>Caryophylliidae</taxon>
        <taxon>Desmophyllum</taxon>
    </lineage>
</organism>
<dbReference type="AlphaFoldDB" id="A0A9X0D7K8"/>
<name>A0A9X0D7K8_9CNID</name>
<keyword evidence="3" id="KW-1185">Reference proteome</keyword>